<keyword evidence="1" id="KW-0472">Membrane</keyword>
<keyword evidence="3" id="KW-1185">Reference proteome</keyword>
<evidence type="ECO:0000256" key="1">
    <source>
        <dbReference type="SAM" id="Phobius"/>
    </source>
</evidence>
<gene>
    <name evidence="2" type="ORF">PENTCL1PPCAC_14222</name>
</gene>
<organism evidence="2 3">
    <name type="scientific">Pristionchus entomophagus</name>
    <dbReference type="NCBI Taxonomy" id="358040"/>
    <lineage>
        <taxon>Eukaryota</taxon>
        <taxon>Metazoa</taxon>
        <taxon>Ecdysozoa</taxon>
        <taxon>Nematoda</taxon>
        <taxon>Chromadorea</taxon>
        <taxon>Rhabditida</taxon>
        <taxon>Rhabditina</taxon>
        <taxon>Diplogasteromorpha</taxon>
        <taxon>Diplogasteroidea</taxon>
        <taxon>Neodiplogasteridae</taxon>
        <taxon>Pristionchus</taxon>
    </lineage>
</organism>
<evidence type="ECO:0000313" key="2">
    <source>
        <dbReference type="EMBL" id="GMS92047.1"/>
    </source>
</evidence>
<protein>
    <recommendedName>
        <fullName evidence="4">G protein-coupled receptor</fullName>
    </recommendedName>
</protein>
<sequence>LQIVIFAVFAAVPLLMFMSVPLLGVSDGILVPTIILLSMSALVHSLTLIASTPPLRKYIHQVAFGSKKNNAAAAPETLAHRENSLFRKKSSITNLE</sequence>
<reference evidence="2" key="1">
    <citation type="submission" date="2023-10" db="EMBL/GenBank/DDBJ databases">
        <title>Genome assembly of Pristionchus species.</title>
        <authorList>
            <person name="Yoshida K."/>
            <person name="Sommer R.J."/>
        </authorList>
    </citation>
    <scope>NUCLEOTIDE SEQUENCE</scope>
    <source>
        <strain evidence="2">RS0144</strain>
    </source>
</reference>
<feature type="non-terminal residue" evidence="2">
    <location>
        <position position="1"/>
    </location>
</feature>
<comment type="caution">
    <text evidence="2">The sequence shown here is derived from an EMBL/GenBank/DDBJ whole genome shotgun (WGS) entry which is preliminary data.</text>
</comment>
<name>A0AAV5TAT2_9BILA</name>
<dbReference type="AlphaFoldDB" id="A0AAV5TAT2"/>
<feature type="non-terminal residue" evidence="2">
    <location>
        <position position="96"/>
    </location>
</feature>
<proteinExistence type="predicted"/>
<keyword evidence="1" id="KW-0812">Transmembrane</keyword>
<dbReference type="EMBL" id="BTSX01000004">
    <property type="protein sequence ID" value="GMS92047.1"/>
    <property type="molecule type" value="Genomic_DNA"/>
</dbReference>
<evidence type="ECO:0008006" key="4">
    <source>
        <dbReference type="Google" id="ProtNLM"/>
    </source>
</evidence>
<feature type="transmembrane region" description="Helical" evidence="1">
    <location>
        <begin position="29"/>
        <end position="50"/>
    </location>
</feature>
<feature type="transmembrane region" description="Helical" evidence="1">
    <location>
        <begin position="5"/>
        <end position="23"/>
    </location>
</feature>
<dbReference type="Proteomes" id="UP001432027">
    <property type="component" value="Unassembled WGS sequence"/>
</dbReference>
<evidence type="ECO:0000313" key="3">
    <source>
        <dbReference type="Proteomes" id="UP001432027"/>
    </source>
</evidence>
<keyword evidence="1" id="KW-1133">Transmembrane helix</keyword>
<accession>A0AAV5TAT2</accession>